<feature type="transmembrane region" description="Helical" evidence="7">
    <location>
        <begin position="191"/>
        <end position="211"/>
    </location>
</feature>
<name>A0A5N6RP38_9ROSI</name>
<feature type="transmembrane region" description="Helical" evidence="7">
    <location>
        <begin position="217"/>
        <end position="238"/>
    </location>
</feature>
<feature type="transmembrane region" description="Helical" evidence="7">
    <location>
        <begin position="951"/>
        <end position="974"/>
    </location>
</feature>
<dbReference type="OrthoDB" id="8904098at2759"/>
<dbReference type="AlphaFoldDB" id="A0A5N6RP38"/>
<feature type="transmembrane region" description="Helical" evidence="7">
    <location>
        <begin position="1127"/>
        <end position="1147"/>
    </location>
</feature>
<dbReference type="EMBL" id="CM017328">
    <property type="protein sequence ID" value="KAE8124095.1"/>
    <property type="molecule type" value="Genomic_DNA"/>
</dbReference>
<evidence type="ECO:0000256" key="2">
    <source>
        <dbReference type="ARBA" id="ARBA00005982"/>
    </source>
</evidence>
<keyword evidence="4 7" id="KW-1133">Transmembrane helix</keyword>
<dbReference type="CDD" id="cd17416">
    <property type="entry name" value="MFS_NPF1_2"/>
    <property type="match status" value="2"/>
</dbReference>
<feature type="region of interest" description="Disordered" evidence="6">
    <location>
        <begin position="567"/>
        <end position="592"/>
    </location>
</feature>
<dbReference type="InterPro" id="IPR036259">
    <property type="entry name" value="MFS_trans_sf"/>
</dbReference>
<feature type="transmembrane region" description="Helical" evidence="7">
    <location>
        <begin position="679"/>
        <end position="699"/>
    </location>
</feature>
<feature type="transmembrane region" description="Helical" evidence="7">
    <location>
        <begin position="541"/>
        <end position="561"/>
    </location>
</feature>
<feature type="compositionally biased region" description="Basic and acidic residues" evidence="6">
    <location>
        <begin position="579"/>
        <end position="590"/>
    </location>
</feature>
<dbReference type="Proteomes" id="UP000327013">
    <property type="component" value="Chromosome 8"/>
</dbReference>
<accession>A0A5N6RP38</accession>
<feature type="transmembrane region" description="Helical" evidence="7">
    <location>
        <begin position="69"/>
        <end position="91"/>
    </location>
</feature>
<evidence type="ECO:0000313" key="8">
    <source>
        <dbReference type="EMBL" id="KAE8124095.1"/>
    </source>
</evidence>
<feature type="transmembrane region" description="Helical" evidence="7">
    <location>
        <begin position="146"/>
        <end position="170"/>
    </location>
</feature>
<organism evidence="8 9">
    <name type="scientific">Carpinus fangiana</name>
    <dbReference type="NCBI Taxonomy" id="176857"/>
    <lineage>
        <taxon>Eukaryota</taxon>
        <taxon>Viridiplantae</taxon>
        <taxon>Streptophyta</taxon>
        <taxon>Embryophyta</taxon>
        <taxon>Tracheophyta</taxon>
        <taxon>Spermatophyta</taxon>
        <taxon>Magnoliopsida</taxon>
        <taxon>eudicotyledons</taxon>
        <taxon>Gunneridae</taxon>
        <taxon>Pentapetalae</taxon>
        <taxon>rosids</taxon>
        <taxon>fabids</taxon>
        <taxon>Fagales</taxon>
        <taxon>Betulaceae</taxon>
        <taxon>Carpinus</taxon>
    </lineage>
</organism>
<feature type="transmembrane region" description="Helical" evidence="7">
    <location>
        <begin position="767"/>
        <end position="788"/>
    </location>
</feature>
<keyword evidence="9" id="KW-1185">Reference proteome</keyword>
<evidence type="ECO:0000256" key="1">
    <source>
        <dbReference type="ARBA" id="ARBA00004141"/>
    </source>
</evidence>
<dbReference type="PANTHER" id="PTHR11654">
    <property type="entry name" value="OLIGOPEPTIDE TRANSPORTER-RELATED"/>
    <property type="match status" value="1"/>
</dbReference>
<feature type="region of interest" description="Disordered" evidence="6">
    <location>
        <begin position="1"/>
        <end position="29"/>
    </location>
</feature>
<gene>
    <name evidence="8" type="ORF">FH972_019005</name>
</gene>
<feature type="transmembrane region" description="Helical" evidence="7">
    <location>
        <begin position="494"/>
        <end position="516"/>
    </location>
</feature>
<evidence type="ECO:0000256" key="4">
    <source>
        <dbReference type="ARBA" id="ARBA00022989"/>
    </source>
</evidence>
<feature type="transmembrane region" description="Helical" evidence="7">
    <location>
        <begin position="912"/>
        <end position="931"/>
    </location>
</feature>
<dbReference type="InterPro" id="IPR000109">
    <property type="entry name" value="POT_fam"/>
</dbReference>
<keyword evidence="3 7" id="KW-0812">Transmembrane</keyword>
<reference evidence="8 9" key="1">
    <citation type="submission" date="2019-06" db="EMBL/GenBank/DDBJ databases">
        <title>A chromosomal-level reference genome of Carpinus fangiana (Coryloideae, Betulaceae).</title>
        <authorList>
            <person name="Yang X."/>
            <person name="Wang Z."/>
            <person name="Zhang L."/>
            <person name="Hao G."/>
            <person name="Liu J."/>
            <person name="Yang Y."/>
        </authorList>
    </citation>
    <scope>NUCLEOTIDE SEQUENCE [LARGE SCALE GENOMIC DNA]</scope>
    <source>
        <strain evidence="8">Cfa_2016G</strain>
        <tissue evidence="8">Leaf</tissue>
    </source>
</reference>
<keyword evidence="5 7" id="KW-0472">Membrane</keyword>
<feature type="transmembrane region" description="Helical" evidence="7">
    <location>
        <begin position="646"/>
        <end position="667"/>
    </location>
</feature>
<dbReference type="Pfam" id="PF00854">
    <property type="entry name" value="PTR2"/>
    <property type="match status" value="2"/>
</dbReference>
<feature type="transmembrane region" description="Helical" evidence="7">
    <location>
        <begin position="719"/>
        <end position="740"/>
    </location>
</feature>
<feature type="transmembrane region" description="Helical" evidence="7">
    <location>
        <begin position="1084"/>
        <end position="1107"/>
    </location>
</feature>
<evidence type="ECO:0000256" key="3">
    <source>
        <dbReference type="ARBA" id="ARBA00022692"/>
    </source>
</evidence>
<evidence type="ECO:0000313" key="9">
    <source>
        <dbReference type="Proteomes" id="UP000327013"/>
    </source>
</evidence>
<feature type="transmembrane region" description="Helical" evidence="7">
    <location>
        <begin position="103"/>
        <end position="126"/>
    </location>
</feature>
<proteinExistence type="inferred from homology"/>
<feature type="transmembrane region" description="Helical" evidence="7">
    <location>
        <begin position="995"/>
        <end position="1016"/>
    </location>
</feature>
<evidence type="ECO:0000256" key="6">
    <source>
        <dbReference type="SAM" id="MobiDB-lite"/>
    </source>
</evidence>
<feature type="transmembrane region" description="Helical" evidence="7">
    <location>
        <begin position="379"/>
        <end position="399"/>
    </location>
</feature>
<feature type="transmembrane region" description="Helical" evidence="7">
    <location>
        <begin position="420"/>
        <end position="437"/>
    </location>
</feature>
<dbReference type="Gene3D" id="1.20.1250.20">
    <property type="entry name" value="MFS general substrate transporter like domains"/>
    <property type="match status" value="2"/>
</dbReference>
<feature type="transmembrane region" description="Helical" evidence="7">
    <location>
        <begin position="794"/>
        <end position="814"/>
    </location>
</feature>
<dbReference type="GO" id="GO:0016020">
    <property type="term" value="C:membrane"/>
    <property type="evidence" value="ECO:0007669"/>
    <property type="project" value="UniProtKB-SubCell"/>
</dbReference>
<dbReference type="SUPFAM" id="SSF103473">
    <property type="entry name" value="MFS general substrate transporter"/>
    <property type="match status" value="2"/>
</dbReference>
<evidence type="ECO:0000256" key="5">
    <source>
        <dbReference type="ARBA" id="ARBA00023136"/>
    </source>
</evidence>
<dbReference type="GO" id="GO:0022857">
    <property type="term" value="F:transmembrane transporter activity"/>
    <property type="evidence" value="ECO:0007669"/>
    <property type="project" value="InterPro"/>
</dbReference>
<feature type="transmembrane region" description="Helical" evidence="7">
    <location>
        <begin position="457"/>
        <end position="482"/>
    </location>
</feature>
<feature type="compositionally biased region" description="Polar residues" evidence="6">
    <location>
        <begin position="1"/>
        <end position="12"/>
    </location>
</feature>
<comment type="subcellular location">
    <subcellularLocation>
        <location evidence="1">Membrane</location>
        <topology evidence="1">Multi-pass membrane protein</topology>
    </subcellularLocation>
</comment>
<evidence type="ECO:0000256" key="7">
    <source>
        <dbReference type="SAM" id="Phobius"/>
    </source>
</evidence>
<sequence length="1174" mass="130195">MENVMHQSSLEQDTPPTTPPDPAGSTRKPGGWKSIKYIIGNESFEKLASMSLISNMTVYLNTKYNMSGIFVVNVVTIWNGSSNIASLAGAFLSDAYLGRFHTLLFGSIASLLGIGTMTLTAAIHQLRPPTCINGESHCQHPQTWQLAFLFMALGLLSLGAGGIRPCNIAFGADQFDTKTEKGRAQLESFFNWWYFSFTIALIFALTAVVYIQTNVSWVLGFAVPTACLGISITIFLLGCHTYVYKDPQGSIFSDMAKVIIAACRKHRLRTVGSFYDPPVTGLDSSPTTKLARTDRFRFLDKAAIIVEPSELDSHGISNNGWRLCSLQQVEQLKCLVAIAPVWVSGIGCFITMDQQSTFGVLQLMQMNRSVGSHFAIPPGWMNLTSMIALSTWIIIYEQIYIPQARKMTRKDKRLTMQQRISIGILMSILCMLVAGVVEKKRRDSATKQGLFTSPISFAFLVPQFFFSGMTEAFAAVAVMEFFTTQMPESMRTIAGAVFFLSLSVASYIGSLLVNVIHSATGKRGKSPWLGGRDLNKNRLDYYYYVIAALATLNLIYFHFFASHYISSSVGGGRSPESSSTERENERKDLEMDGAVTTTDETKINYRGWKSMPFIIGNETFEKLGAIGTLSNLLIYLTAVFNMKSITAALIINIFNGTTNFATLLGAFIADTYFGRYKTLGLATIASFMGLLAIQLTAAIKKLHPPHCGSGQNDTCIGPTTGQMAFLLTGFGMLIVGAAGIRPCNLAFGADQFNPETESGKKGINSFFNWYFFTFTFAQLVSLTLIVYVQSNVSWAIGLGIPAILMLISCALFFMGSKMYVKVKATGSPVASVAQVIVVATKKRQLKLPEQPWLSLFKYMPPTSINSKLPYSDQFRFLDKAAIVTPQDQINPDGSTTDPWKLCTMQQVEEVKCLLRVIPIWVAAILYHLVIVQQNTYTVFQAVQSNRQLGNINFKIPPASYIVFLMLSLTIWIPIYDRILVPFLRRITKKEGGITVLQRMGIGIFISILTMLVSALVEERRRTIALTRTNMGIAPRRGAISSMSGLWLIPQLTLAGLVEAFAHVAQVEFYYKQFPENMRSIGGSLFFCGMGFSSYLSSFMISIIHRTTERAASGNWLPEDLNKGRLDYFYYTIATIEVLNFCYFLVCAKWYKYKGTCKDTLEDNLGSIQLEKTAV</sequence>
<comment type="similarity">
    <text evidence="2">Belongs to the major facilitator superfamily. Proton-dependent oligopeptide transporter (POT/PTR) (TC 2.A.17) family.</text>
</comment>
<feature type="transmembrane region" description="Helical" evidence="7">
    <location>
        <begin position="1044"/>
        <end position="1063"/>
    </location>
</feature>
<protein>
    <submittedName>
        <fullName evidence="8">Uncharacterized protein</fullName>
    </submittedName>
</protein>